<dbReference type="InterPro" id="IPR050834">
    <property type="entry name" value="Glycosyltransf_2"/>
</dbReference>
<dbReference type="InterPro" id="IPR001173">
    <property type="entry name" value="Glyco_trans_2-like"/>
</dbReference>
<dbReference type="Gene3D" id="3.90.550.10">
    <property type="entry name" value="Spore Coat Polysaccharide Biosynthesis Protein SpsA, Chain A"/>
    <property type="match status" value="1"/>
</dbReference>
<dbReference type="Proteomes" id="UP000176834">
    <property type="component" value="Unassembled WGS sequence"/>
</dbReference>
<accession>A0A1F8F3Y2</accession>
<gene>
    <name evidence="2" type="ORF">A3B86_00915</name>
</gene>
<protein>
    <recommendedName>
        <fullName evidence="1">Glycosyltransferase 2-like domain-containing protein</fullName>
    </recommendedName>
</protein>
<reference evidence="2 3" key="1">
    <citation type="journal article" date="2016" name="Nat. Commun.">
        <title>Thousands of microbial genomes shed light on interconnected biogeochemical processes in an aquifer system.</title>
        <authorList>
            <person name="Anantharaman K."/>
            <person name="Brown C.T."/>
            <person name="Hug L.A."/>
            <person name="Sharon I."/>
            <person name="Castelle C.J."/>
            <person name="Probst A.J."/>
            <person name="Thomas B.C."/>
            <person name="Singh A."/>
            <person name="Wilkins M.J."/>
            <person name="Karaoz U."/>
            <person name="Brodie E.L."/>
            <person name="Williams K.H."/>
            <person name="Hubbard S.S."/>
            <person name="Banfield J.F."/>
        </authorList>
    </citation>
    <scope>NUCLEOTIDE SEQUENCE [LARGE SCALE GENOMIC DNA]</scope>
</reference>
<dbReference type="AlphaFoldDB" id="A0A1F8F3Y2"/>
<evidence type="ECO:0000313" key="2">
    <source>
        <dbReference type="EMBL" id="OGN07300.1"/>
    </source>
</evidence>
<dbReference type="SUPFAM" id="SSF53448">
    <property type="entry name" value="Nucleotide-diphospho-sugar transferases"/>
    <property type="match status" value="1"/>
</dbReference>
<organism evidence="2 3">
    <name type="scientific">Candidatus Yanofskybacteria bacterium RIFCSPHIGHO2_02_FULL_38_22b</name>
    <dbReference type="NCBI Taxonomy" id="1802673"/>
    <lineage>
        <taxon>Bacteria</taxon>
        <taxon>Candidatus Yanofskyibacteriota</taxon>
    </lineage>
</organism>
<evidence type="ECO:0000259" key="1">
    <source>
        <dbReference type="Pfam" id="PF00535"/>
    </source>
</evidence>
<dbReference type="Pfam" id="PF00535">
    <property type="entry name" value="Glycos_transf_2"/>
    <property type="match status" value="1"/>
</dbReference>
<sequence length="361" mass="42383">MSNHLVTINLVVLNGEKYIRHCLDGVLEQTYLKELIEFNILDNGSSDRTKEIIKEWAVQNSSKFTKFNLVELTKNVGVWPGQEELLKHSMGKYVLGLCVDVILDKDFIKNAVEVMERESKIGALQAKVYKYDLSSLPAYRLTGLPVRIIDTCGFKIFKSRRLINIGHGETDDGQFNEEKEIFGIEGAAPFFRKEAMESCRISLPAYRLTSLSATTEIFDHDYFWYGDDFDIAWRMNLFGWKQVFAPTVIAWHDRQTTKKLRSSFKDFLEIRRAIPLKKRKLEWKNIRFTIIKNDYIINVLKDLPYILKREVMMFVYLLIFEPKVFAEIPEFLKILPKIIRKRKEIMKKAVRTPAEMHKFFQ</sequence>
<dbReference type="PANTHER" id="PTHR43685:SF2">
    <property type="entry name" value="GLYCOSYLTRANSFERASE 2-LIKE DOMAIN-CONTAINING PROTEIN"/>
    <property type="match status" value="1"/>
</dbReference>
<feature type="domain" description="Glycosyltransferase 2-like" evidence="1">
    <location>
        <begin position="11"/>
        <end position="132"/>
    </location>
</feature>
<dbReference type="InterPro" id="IPR029044">
    <property type="entry name" value="Nucleotide-diphossugar_trans"/>
</dbReference>
<proteinExistence type="predicted"/>
<name>A0A1F8F3Y2_9BACT</name>
<dbReference type="PANTHER" id="PTHR43685">
    <property type="entry name" value="GLYCOSYLTRANSFERASE"/>
    <property type="match status" value="1"/>
</dbReference>
<evidence type="ECO:0000313" key="3">
    <source>
        <dbReference type="Proteomes" id="UP000176834"/>
    </source>
</evidence>
<dbReference type="EMBL" id="MGJN01000007">
    <property type="protein sequence ID" value="OGN07300.1"/>
    <property type="molecule type" value="Genomic_DNA"/>
</dbReference>
<comment type="caution">
    <text evidence="2">The sequence shown here is derived from an EMBL/GenBank/DDBJ whole genome shotgun (WGS) entry which is preliminary data.</text>
</comment>